<feature type="region of interest" description="Disordered" evidence="1">
    <location>
        <begin position="1"/>
        <end position="78"/>
    </location>
</feature>
<gene>
    <name evidence="2" type="ORF">D6T64_02435</name>
</gene>
<feature type="compositionally biased region" description="Gly residues" evidence="1">
    <location>
        <begin position="229"/>
        <end position="245"/>
    </location>
</feature>
<comment type="caution">
    <text evidence="2">The sequence shown here is derived from an EMBL/GenBank/DDBJ whole genome shotgun (WGS) entry which is preliminary data.</text>
</comment>
<feature type="compositionally biased region" description="Basic and acidic residues" evidence="1">
    <location>
        <begin position="39"/>
        <end position="59"/>
    </location>
</feature>
<dbReference type="Proteomes" id="UP000272015">
    <property type="component" value="Unassembled WGS sequence"/>
</dbReference>
<feature type="compositionally biased region" description="Polar residues" evidence="1">
    <location>
        <begin position="66"/>
        <end position="76"/>
    </location>
</feature>
<organism evidence="2 3">
    <name type="scientific">Cryobacterium melibiosiphilum</name>
    <dbReference type="NCBI Taxonomy" id="995039"/>
    <lineage>
        <taxon>Bacteria</taxon>
        <taxon>Bacillati</taxon>
        <taxon>Actinomycetota</taxon>
        <taxon>Actinomycetes</taxon>
        <taxon>Micrococcales</taxon>
        <taxon>Microbacteriaceae</taxon>
        <taxon>Cryobacterium</taxon>
    </lineage>
</organism>
<sequence>MSNTYTPNTAPPGSSDSSGSSPREQAARVGDEAAQAGHRVADVSKDQASRVASEAKKQASDVLSEARTQLSDQAAHQQARVASGLRSISEELTEMTRSTDNADGGGVANDLVQQAAQRAGSVASWLDARDPGSLLQEVRAFARRKPGTFIAIAATAGVLAGRLTRGVVSAGDGSPSTSAPHRHDASISAESGRPAPRPASTLGTASLGTSGLGADDLTEDPDFQRGDGLSRGTGYRGVDGLGSDR</sequence>
<reference evidence="2 3" key="1">
    <citation type="submission" date="2018-09" db="EMBL/GenBank/DDBJ databases">
        <title>Novel species of Cryobacterium.</title>
        <authorList>
            <person name="Liu Q."/>
            <person name="Xin Y.-H."/>
        </authorList>
    </citation>
    <scope>NUCLEOTIDE SEQUENCE [LARGE SCALE GENOMIC DNA]</scope>
    <source>
        <strain evidence="2 3">Hh39</strain>
    </source>
</reference>
<name>A0A3A5MM70_9MICO</name>
<evidence type="ECO:0000313" key="2">
    <source>
        <dbReference type="EMBL" id="RJT91190.1"/>
    </source>
</evidence>
<accession>A0A3A5MM70</accession>
<proteinExistence type="predicted"/>
<keyword evidence="3" id="KW-1185">Reference proteome</keyword>
<dbReference type="OrthoDB" id="4578793at2"/>
<feature type="region of interest" description="Disordered" evidence="1">
    <location>
        <begin position="169"/>
        <end position="245"/>
    </location>
</feature>
<evidence type="ECO:0000256" key="1">
    <source>
        <dbReference type="SAM" id="MobiDB-lite"/>
    </source>
</evidence>
<feature type="compositionally biased region" description="Low complexity" evidence="1">
    <location>
        <begin position="11"/>
        <end position="22"/>
    </location>
</feature>
<dbReference type="EMBL" id="QZVS01000051">
    <property type="protein sequence ID" value="RJT91190.1"/>
    <property type="molecule type" value="Genomic_DNA"/>
</dbReference>
<dbReference type="RefSeq" id="WP_119971113.1">
    <property type="nucleotide sequence ID" value="NZ_JBHSQA010000006.1"/>
</dbReference>
<dbReference type="AlphaFoldDB" id="A0A3A5MM70"/>
<protein>
    <submittedName>
        <fullName evidence="2">Uncharacterized protein</fullName>
    </submittedName>
</protein>
<feature type="compositionally biased region" description="Low complexity" evidence="1">
    <location>
        <begin position="199"/>
        <end position="214"/>
    </location>
</feature>
<evidence type="ECO:0000313" key="3">
    <source>
        <dbReference type="Proteomes" id="UP000272015"/>
    </source>
</evidence>